<dbReference type="RefSeq" id="XP_001751191.1">
    <property type="nucleotide sequence ID" value="XM_001751139.1"/>
</dbReference>
<name>A9VEP4_MONBE</name>
<protein>
    <recommendedName>
        <fullName evidence="2">BAR domain-containing protein</fullName>
    </recommendedName>
</protein>
<organism evidence="3 4">
    <name type="scientific">Monosiga brevicollis</name>
    <name type="common">Choanoflagellate</name>
    <dbReference type="NCBI Taxonomy" id="81824"/>
    <lineage>
        <taxon>Eukaryota</taxon>
        <taxon>Choanoflagellata</taxon>
        <taxon>Craspedida</taxon>
        <taxon>Salpingoecidae</taxon>
        <taxon>Monosiga</taxon>
    </lineage>
</organism>
<proteinExistence type="predicted"/>
<feature type="coiled-coil region" evidence="1">
    <location>
        <begin position="11"/>
        <end position="38"/>
    </location>
</feature>
<dbReference type="GeneID" id="5896452"/>
<dbReference type="InParanoid" id="A9VEP4"/>
<evidence type="ECO:0000259" key="2">
    <source>
        <dbReference type="Pfam" id="PF03114"/>
    </source>
</evidence>
<dbReference type="Gene3D" id="1.20.1270.60">
    <property type="entry name" value="Arfaptin homology (AH) domain/BAR domain"/>
    <property type="match status" value="1"/>
</dbReference>
<evidence type="ECO:0000256" key="1">
    <source>
        <dbReference type="SAM" id="Coils"/>
    </source>
</evidence>
<dbReference type="InterPro" id="IPR004148">
    <property type="entry name" value="BAR_dom"/>
</dbReference>
<feature type="non-terminal residue" evidence="3">
    <location>
        <position position="135"/>
    </location>
</feature>
<dbReference type="EMBL" id="CH991741">
    <property type="protein sequence ID" value="EDQ83997.1"/>
    <property type="molecule type" value="Genomic_DNA"/>
</dbReference>
<feature type="domain" description="BAR" evidence="2">
    <location>
        <begin position="2"/>
        <end position="133"/>
    </location>
</feature>
<evidence type="ECO:0000313" key="4">
    <source>
        <dbReference type="Proteomes" id="UP000001357"/>
    </source>
</evidence>
<accession>A9VEP4</accession>
<dbReference type="eggNOG" id="KOG3725">
    <property type="taxonomic scope" value="Eukaryota"/>
</dbReference>
<dbReference type="Proteomes" id="UP000001357">
    <property type="component" value="Unassembled WGS sequence"/>
</dbReference>
<dbReference type="AlphaFoldDB" id="A9VEP4"/>
<keyword evidence="1" id="KW-0175">Coiled coil</keyword>
<dbReference type="Pfam" id="PF03114">
    <property type="entry name" value="BAR"/>
    <property type="match status" value="1"/>
</dbReference>
<gene>
    <name evidence="3" type="ORF">MONBRDRAFT_30686</name>
</gene>
<dbReference type="KEGG" id="mbr:MONBRDRAFT_30686"/>
<sequence length="135" mass="15226">MTTEKLGRSDKTTFEADLEQLMQQIDVMKSQTEKMIKATNTWLEPNPNRRLEASLAKRFSRGSTQRATELEALGLTCLEAAEAFGAHSHYAQALAAMGRVDTELGERWHHLTAVVNERFQTPMRTFISSDIKNAN</sequence>
<dbReference type="GO" id="GO:0005737">
    <property type="term" value="C:cytoplasm"/>
    <property type="evidence" value="ECO:0007669"/>
    <property type="project" value="InterPro"/>
</dbReference>
<keyword evidence="4" id="KW-1185">Reference proteome</keyword>
<reference evidence="3 4" key="1">
    <citation type="journal article" date="2008" name="Nature">
        <title>The genome of the choanoflagellate Monosiga brevicollis and the origin of metazoans.</title>
        <authorList>
            <consortium name="JGI Sequencing"/>
            <person name="King N."/>
            <person name="Westbrook M.J."/>
            <person name="Young S.L."/>
            <person name="Kuo A."/>
            <person name="Abedin M."/>
            <person name="Chapman J."/>
            <person name="Fairclough S."/>
            <person name="Hellsten U."/>
            <person name="Isogai Y."/>
            <person name="Letunic I."/>
            <person name="Marr M."/>
            <person name="Pincus D."/>
            <person name="Putnam N."/>
            <person name="Rokas A."/>
            <person name="Wright K.J."/>
            <person name="Zuzow R."/>
            <person name="Dirks W."/>
            <person name="Good M."/>
            <person name="Goodstein D."/>
            <person name="Lemons D."/>
            <person name="Li W."/>
            <person name="Lyons J.B."/>
            <person name="Morris A."/>
            <person name="Nichols S."/>
            <person name="Richter D.J."/>
            <person name="Salamov A."/>
            <person name="Bork P."/>
            <person name="Lim W.A."/>
            <person name="Manning G."/>
            <person name="Miller W.T."/>
            <person name="McGinnis W."/>
            <person name="Shapiro H."/>
            <person name="Tjian R."/>
            <person name="Grigoriev I.V."/>
            <person name="Rokhsar D."/>
        </authorList>
    </citation>
    <scope>NUCLEOTIDE SEQUENCE [LARGE SCALE GENOMIC DNA]</scope>
    <source>
        <strain evidence="4">MX1 / ATCC 50154</strain>
    </source>
</reference>
<dbReference type="InterPro" id="IPR027267">
    <property type="entry name" value="AH/BAR_dom_sf"/>
</dbReference>
<dbReference type="SUPFAM" id="SSF103657">
    <property type="entry name" value="BAR/IMD domain-like"/>
    <property type="match status" value="1"/>
</dbReference>
<evidence type="ECO:0000313" key="3">
    <source>
        <dbReference type="EMBL" id="EDQ83997.1"/>
    </source>
</evidence>
<dbReference type="STRING" id="81824.A9VEP4"/>